<organism evidence="1">
    <name type="scientific">Manihot esculenta</name>
    <name type="common">Cassava</name>
    <name type="synonym">Jatropha manihot</name>
    <dbReference type="NCBI Taxonomy" id="3983"/>
    <lineage>
        <taxon>Eukaryota</taxon>
        <taxon>Viridiplantae</taxon>
        <taxon>Streptophyta</taxon>
        <taxon>Embryophyta</taxon>
        <taxon>Tracheophyta</taxon>
        <taxon>Spermatophyta</taxon>
        <taxon>Magnoliopsida</taxon>
        <taxon>eudicotyledons</taxon>
        <taxon>Gunneridae</taxon>
        <taxon>Pentapetalae</taxon>
        <taxon>rosids</taxon>
        <taxon>fabids</taxon>
        <taxon>Malpighiales</taxon>
        <taxon>Euphorbiaceae</taxon>
        <taxon>Crotonoideae</taxon>
        <taxon>Manihoteae</taxon>
        <taxon>Manihot</taxon>
    </lineage>
</organism>
<reference evidence="1" key="1">
    <citation type="submission" date="2016-02" db="EMBL/GenBank/DDBJ databases">
        <title>WGS assembly of Manihot esculenta.</title>
        <authorList>
            <person name="Bredeson J.V."/>
            <person name="Prochnik S.E."/>
            <person name="Lyons J.B."/>
            <person name="Schmutz J."/>
            <person name="Grimwood J."/>
            <person name="Vrebalov J."/>
            <person name="Bart R.S."/>
            <person name="Amuge T."/>
            <person name="Ferguson M.E."/>
            <person name="Green R."/>
            <person name="Putnam N."/>
            <person name="Stites J."/>
            <person name="Rounsley S."/>
            <person name="Rokhsar D.S."/>
        </authorList>
    </citation>
    <scope>NUCLEOTIDE SEQUENCE [LARGE SCALE GENOMIC DNA]</scope>
    <source>
        <tissue evidence="1">Leaf</tissue>
    </source>
</reference>
<dbReference type="EMBL" id="CM004401">
    <property type="protein sequence ID" value="OAY28631.1"/>
    <property type="molecule type" value="Genomic_DNA"/>
</dbReference>
<protein>
    <submittedName>
        <fullName evidence="1">Uncharacterized protein</fullName>
    </submittedName>
</protein>
<name>A0A2C9UDX8_MANES</name>
<dbReference type="AlphaFoldDB" id="A0A2C9UDX8"/>
<gene>
    <name evidence="1" type="ORF">MANES_15G082800</name>
</gene>
<evidence type="ECO:0000313" key="1">
    <source>
        <dbReference type="EMBL" id="OAY28631.1"/>
    </source>
</evidence>
<proteinExistence type="predicted"/>
<sequence length="74" mass="8561">MFPGFKSSSMWFMCSHRSLLPNQPFSLALLFQWVFGLPCYALISISWNMVIHKKGNGYGGRQRCSGYRFSFQVD</sequence>
<accession>A0A2C9UDX8</accession>